<dbReference type="EMBL" id="JACCFJ010000001">
    <property type="protein sequence ID" value="NYI84351.1"/>
    <property type="molecule type" value="Genomic_DNA"/>
</dbReference>
<evidence type="ECO:0000256" key="1">
    <source>
        <dbReference type="SAM" id="Coils"/>
    </source>
</evidence>
<dbReference type="AlphaFoldDB" id="A0A853ARV2"/>
<dbReference type="Proteomes" id="UP000587002">
    <property type="component" value="Unassembled WGS sequence"/>
</dbReference>
<dbReference type="RefSeq" id="WP_179721420.1">
    <property type="nucleotide sequence ID" value="NZ_BAABFH010000001.1"/>
</dbReference>
<dbReference type="GO" id="GO:0051301">
    <property type="term" value="P:cell division"/>
    <property type="evidence" value="ECO:0007669"/>
    <property type="project" value="UniProtKB-KW"/>
</dbReference>
<gene>
    <name evidence="3" type="ORF">HNR68_002981</name>
</gene>
<evidence type="ECO:0000256" key="2">
    <source>
        <dbReference type="SAM" id="Phobius"/>
    </source>
</evidence>
<evidence type="ECO:0000313" key="4">
    <source>
        <dbReference type="Proteomes" id="UP000587002"/>
    </source>
</evidence>
<accession>A0A853ARV2</accession>
<protein>
    <submittedName>
        <fullName evidence="3">Cell division protein FtsB</fullName>
    </submittedName>
</protein>
<comment type="caution">
    <text evidence="3">The sequence shown here is derived from an EMBL/GenBank/DDBJ whole genome shotgun (WGS) entry which is preliminary data.</text>
</comment>
<keyword evidence="2" id="KW-1133">Transmembrane helix</keyword>
<reference evidence="3 4" key="1">
    <citation type="submission" date="2020-07" db="EMBL/GenBank/DDBJ databases">
        <title>Sequencing the genomes of 1000 actinobacteria strains.</title>
        <authorList>
            <person name="Klenk H.-P."/>
        </authorList>
    </citation>
    <scope>NUCLEOTIDE SEQUENCE [LARGE SCALE GENOMIC DNA]</scope>
    <source>
        <strain evidence="3 4">DSM 44065</strain>
    </source>
</reference>
<keyword evidence="3" id="KW-0131">Cell cycle</keyword>
<evidence type="ECO:0000313" key="3">
    <source>
        <dbReference type="EMBL" id="NYI84351.1"/>
    </source>
</evidence>
<keyword evidence="1" id="KW-0175">Coiled coil</keyword>
<keyword evidence="2" id="KW-0812">Transmembrane</keyword>
<feature type="transmembrane region" description="Helical" evidence="2">
    <location>
        <begin position="6"/>
        <end position="25"/>
    </location>
</feature>
<organism evidence="3 4">
    <name type="scientific">Saccharopolyspora hordei</name>
    <dbReference type="NCBI Taxonomy" id="1838"/>
    <lineage>
        <taxon>Bacteria</taxon>
        <taxon>Bacillati</taxon>
        <taxon>Actinomycetota</taxon>
        <taxon>Actinomycetes</taxon>
        <taxon>Pseudonocardiales</taxon>
        <taxon>Pseudonocardiaceae</taxon>
        <taxon>Saccharopolyspora</taxon>
    </lineage>
</organism>
<keyword evidence="3" id="KW-0132">Cell division</keyword>
<keyword evidence="2" id="KW-0472">Membrane</keyword>
<proteinExistence type="predicted"/>
<feature type="coiled-coil region" evidence="1">
    <location>
        <begin position="30"/>
        <end position="71"/>
    </location>
</feature>
<sequence>MGALDTGVLSLLIVSATLLVALFGYSSIQRNRLAREIHAENERTRQLAAETQRIRDELNALTTEISELRRLLTDAA</sequence>
<name>A0A853ARV2_9PSEU</name>
<keyword evidence="4" id="KW-1185">Reference proteome</keyword>